<evidence type="ECO:0000313" key="2">
    <source>
        <dbReference type="Proteomes" id="UP000482800"/>
    </source>
</evidence>
<organism evidence="1 2">
    <name type="scientific">Phytohabitans houttuyneae</name>
    <dbReference type="NCBI Taxonomy" id="1076126"/>
    <lineage>
        <taxon>Bacteria</taxon>
        <taxon>Bacillati</taxon>
        <taxon>Actinomycetota</taxon>
        <taxon>Actinomycetes</taxon>
        <taxon>Micromonosporales</taxon>
        <taxon>Micromonosporaceae</taxon>
    </lineage>
</organism>
<dbReference type="AlphaFoldDB" id="A0A6V8K5Q2"/>
<dbReference type="Proteomes" id="UP000482800">
    <property type="component" value="Unassembled WGS sequence"/>
</dbReference>
<protein>
    <submittedName>
        <fullName evidence="1">Uncharacterized protein</fullName>
    </submittedName>
</protein>
<comment type="caution">
    <text evidence="1">The sequence shown here is derived from an EMBL/GenBank/DDBJ whole genome shotgun (WGS) entry which is preliminary data.</text>
</comment>
<reference evidence="1 2" key="1">
    <citation type="submission" date="2020-03" db="EMBL/GenBank/DDBJ databases">
        <title>Whole genome shotgun sequence of Phytohabitans houttuyneae NBRC 108639.</title>
        <authorList>
            <person name="Komaki H."/>
            <person name="Tamura T."/>
        </authorList>
    </citation>
    <scope>NUCLEOTIDE SEQUENCE [LARGE SCALE GENOMIC DNA]</scope>
    <source>
        <strain evidence="1 2">NBRC 108639</strain>
    </source>
</reference>
<dbReference type="RefSeq" id="WP_218578827.1">
    <property type="nucleotide sequence ID" value="NZ_BLPF01000001.1"/>
</dbReference>
<gene>
    <name evidence="1" type="ORF">Phou_014960</name>
</gene>
<reference evidence="1 2" key="2">
    <citation type="submission" date="2020-03" db="EMBL/GenBank/DDBJ databases">
        <authorList>
            <person name="Ichikawa N."/>
            <person name="Kimura A."/>
            <person name="Kitahashi Y."/>
            <person name="Uohara A."/>
        </authorList>
    </citation>
    <scope>NUCLEOTIDE SEQUENCE [LARGE SCALE GENOMIC DNA]</scope>
    <source>
        <strain evidence="1 2">NBRC 108639</strain>
    </source>
</reference>
<accession>A0A6V8K5Q2</accession>
<evidence type="ECO:0000313" key="1">
    <source>
        <dbReference type="EMBL" id="GFJ77316.1"/>
    </source>
</evidence>
<dbReference type="EMBL" id="BLPF01000001">
    <property type="protein sequence ID" value="GFJ77316.1"/>
    <property type="molecule type" value="Genomic_DNA"/>
</dbReference>
<proteinExistence type="predicted"/>
<name>A0A6V8K5Q2_9ACTN</name>
<keyword evidence="2" id="KW-1185">Reference proteome</keyword>
<sequence length="197" mass="21442">MDSERFCVLPDGTLEDCFCIGDDVDVLVTDREGSIWTAYGDEGIYGGHPQSAAGLAGWNQRGEIALVPDGRLPKSPLAGFSAATDGDHVWLAWYSRPGRGGTFLTRIEPETGAVTSWPSPVSSPDGLAVRGHRAVLTRRYHNKRSTEVTRAELIDGCWTATDRQKTEVPGPVVLRCGQGRDGTLWLRAGDAWFRIEA</sequence>